<keyword evidence="1" id="KW-0805">Transcription regulation</keyword>
<dbReference type="Gene3D" id="1.10.357.10">
    <property type="entry name" value="Tetracycline Repressor, domain 2"/>
    <property type="match status" value="1"/>
</dbReference>
<evidence type="ECO:0000256" key="1">
    <source>
        <dbReference type="ARBA" id="ARBA00023015"/>
    </source>
</evidence>
<keyword evidence="7" id="KW-1185">Reference proteome</keyword>
<comment type="caution">
    <text evidence="6">The sequence shown here is derived from an EMBL/GenBank/DDBJ whole genome shotgun (WGS) entry which is preliminary data.</text>
</comment>
<keyword evidence="3" id="KW-0804">Transcription</keyword>
<feature type="domain" description="HTH tetR-type" evidence="5">
    <location>
        <begin position="19"/>
        <end position="78"/>
    </location>
</feature>
<feature type="DNA-binding region" description="H-T-H motif" evidence="4">
    <location>
        <begin position="41"/>
        <end position="60"/>
    </location>
</feature>
<gene>
    <name evidence="6" type="ORF">E2L00_07270</name>
</gene>
<dbReference type="SUPFAM" id="SSF46689">
    <property type="entry name" value="Homeodomain-like"/>
    <property type="match status" value="1"/>
</dbReference>
<dbReference type="InterPro" id="IPR036271">
    <property type="entry name" value="Tet_transcr_reg_TetR-rel_C_sf"/>
</dbReference>
<dbReference type="Pfam" id="PF00440">
    <property type="entry name" value="TetR_N"/>
    <property type="match status" value="1"/>
</dbReference>
<dbReference type="InterPro" id="IPR050109">
    <property type="entry name" value="HTH-type_TetR-like_transc_reg"/>
</dbReference>
<dbReference type="PANTHER" id="PTHR30055:SF234">
    <property type="entry name" value="HTH-TYPE TRANSCRIPTIONAL REGULATOR BETI"/>
    <property type="match status" value="1"/>
</dbReference>
<reference evidence="6 7" key="1">
    <citation type="journal article" date="2020" name="Microorganisms">
        <title>Polyphasic Characterisation of Cedecea colo sp. nov., a New Enteric Bacterium Isolated from the Koala Hindgut.</title>
        <authorList>
            <person name="Boath J.M."/>
            <person name="Dakhal S."/>
            <person name="Van T.T.H."/>
            <person name="Moore R.J."/>
            <person name="Dekiwadia C."/>
            <person name="Macreadie I.G."/>
        </authorList>
    </citation>
    <scope>NUCLEOTIDE SEQUENCE [LARGE SCALE GENOMIC DNA]</scope>
    <source>
        <strain evidence="6 7">ZA</strain>
    </source>
</reference>
<name>A0ABX0VL67_9ENTR</name>
<dbReference type="EMBL" id="SOYS01000002">
    <property type="protein sequence ID" value="NIY47340.1"/>
    <property type="molecule type" value="Genomic_DNA"/>
</dbReference>
<dbReference type="Pfam" id="PF21597">
    <property type="entry name" value="TetR_C_43"/>
    <property type="match status" value="1"/>
</dbReference>
<proteinExistence type="predicted"/>
<dbReference type="PROSITE" id="PS50977">
    <property type="entry name" value="HTH_TETR_2"/>
    <property type="match status" value="1"/>
</dbReference>
<protein>
    <submittedName>
        <fullName evidence="6">TetR/AcrR family transcriptional regulator</fullName>
    </submittedName>
</protein>
<dbReference type="SUPFAM" id="SSF48498">
    <property type="entry name" value="Tetracyclin repressor-like, C-terminal domain"/>
    <property type="match status" value="1"/>
</dbReference>
<accession>A0ABX0VL67</accession>
<dbReference type="InterPro" id="IPR009057">
    <property type="entry name" value="Homeodomain-like_sf"/>
</dbReference>
<dbReference type="PRINTS" id="PR00455">
    <property type="entry name" value="HTHTETR"/>
</dbReference>
<evidence type="ECO:0000256" key="2">
    <source>
        <dbReference type="ARBA" id="ARBA00023125"/>
    </source>
</evidence>
<dbReference type="InterPro" id="IPR049445">
    <property type="entry name" value="TetR_SbtR-like_C"/>
</dbReference>
<sequence>MISEPKDNGAPRRMRADARQKMTALLEAALEVFAKSGVNAPVREIAQQAGVGLGTVYRHFPQRSDLIVAVLQKGADSCAEAATVLANKYEPDEALLRWIYIFMDLVASKRGLATALQSGDPAYSALPAYFSSRMVPALKGLLEGAAEAKFIRPDIDAYDLLRAIVTLCQGPNEEEPPYARKMVAMLVDGMRYGATDTTTGLPE</sequence>
<dbReference type="PANTHER" id="PTHR30055">
    <property type="entry name" value="HTH-TYPE TRANSCRIPTIONAL REGULATOR RUTR"/>
    <property type="match status" value="1"/>
</dbReference>
<organism evidence="6 7">
    <name type="scientific">Cedecea colo</name>
    <dbReference type="NCBI Taxonomy" id="2552946"/>
    <lineage>
        <taxon>Bacteria</taxon>
        <taxon>Pseudomonadati</taxon>
        <taxon>Pseudomonadota</taxon>
        <taxon>Gammaproteobacteria</taxon>
        <taxon>Enterobacterales</taxon>
        <taxon>Enterobacteriaceae</taxon>
        <taxon>Cedecea</taxon>
    </lineage>
</organism>
<keyword evidence="2 4" id="KW-0238">DNA-binding</keyword>
<evidence type="ECO:0000259" key="5">
    <source>
        <dbReference type="PROSITE" id="PS50977"/>
    </source>
</evidence>
<evidence type="ECO:0000256" key="3">
    <source>
        <dbReference type="ARBA" id="ARBA00023163"/>
    </source>
</evidence>
<dbReference type="RefSeq" id="WP_167609048.1">
    <property type="nucleotide sequence ID" value="NZ_SOYS01000002.1"/>
</dbReference>
<evidence type="ECO:0000313" key="6">
    <source>
        <dbReference type="EMBL" id="NIY47340.1"/>
    </source>
</evidence>
<dbReference type="Proteomes" id="UP000697927">
    <property type="component" value="Unassembled WGS sequence"/>
</dbReference>
<evidence type="ECO:0000256" key="4">
    <source>
        <dbReference type="PROSITE-ProRule" id="PRU00335"/>
    </source>
</evidence>
<dbReference type="InterPro" id="IPR001647">
    <property type="entry name" value="HTH_TetR"/>
</dbReference>
<evidence type="ECO:0000313" key="7">
    <source>
        <dbReference type="Proteomes" id="UP000697927"/>
    </source>
</evidence>